<comment type="caution">
    <text evidence="1">The sequence shown here is derived from an EMBL/GenBank/DDBJ whole genome shotgun (WGS) entry which is preliminary data.</text>
</comment>
<sequence length="112" mass="12509">MPLARVTDRSPLVLPLRSDLEAKEKASSWLCIVVKIRPSLVHFLVNNRVWCVIRSKVSITDVADYYSDPSEARHQVLIAVADGNVWVVTLPTSLPPGTECTAYYRDRTGTLV</sequence>
<evidence type="ECO:0000313" key="1">
    <source>
        <dbReference type="EMBL" id="CAI5747373.1"/>
    </source>
</evidence>
<protein>
    <submittedName>
        <fullName evidence="1">Uncharacterized protein</fullName>
    </submittedName>
</protein>
<dbReference type="EMBL" id="CANTFM010002689">
    <property type="protein sequence ID" value="CAI5747373.1"/>
    <property type="molecule type" value="Genomic_DNA"/>
</dbReference>
<gene>
    <name evidence="1" type="ORF">PDE001_LOCUS12280</name>
</gene>
<accession>A0AAV0VFM1</accession>
<proteinExistence type="predicted"/>
<evidence type="ECO:0000313" key="2">
    <source>
        <dbReference type="Proteomes" id="UP001162029"/>
    </source>
</evidence>
<keyword evidence="2" id="KW-1185">Reference proteome</keyword>
<reference evidence="1" key="1">
    <citation type="submission" date="2022-12" db="EMBL/GenBank/DDBJ databases">
        <authorList>
            <person name="Webb A."/>
        </authorList>
    </citation>
    <scope>NUCLEOTIDE SEQUENCE</scope>
    <source>
        <strain evidence="1">Pd1</strain>
    </source>
</reference>
<organism evidence="1 2">
    <name type="scientific">Peronospora destructor</name>
    <dbReference type="NCBI Taxonomy" id="86335"/>
    <lineage>
        <taxon>Eukaryota</taxon>
        <taxon>Sar</taxon>
        <taxon>Stramenopiles</taxon>
        <taxon>Oomycota</taxon>
        <taxon>Peronosporomycetes</taxon>
        <taxon>Peronosporales</taxon>
        <taxon>Peronosporaceae</taxon>
        <taxon>Peronospora</taxon>
    </lineage>
</organism>
<name>A0AAV0VFM1_9STRA</name>
<dbReference type="Proteomes" id="UP001162029">
    <property type="component" value="Unassembled WGS sequence"/>
</dbReference>
<dbReference type="AlphaFoldDB" id="A0AAV0VFM1"/>